<proteinExistence type="inferred from homology"/>
<evidence type="ECO:0000256" key="1">
    <source>
        <dbReference type="ARBA" id="ARBA00004613"/>
    </source>
</evidence>
<comment type="caution">
    <text evidence="19">The sequence shown here is derived from an EMBL/GenBank/DDBJ whole genome shotgun (WGS) entry which is preliminary data.</text>
</comment>
<dbReference type="AlphaFoldDB" id="A0A5N3VPC2"/>
<dbReference type="SUPFAM" id="SSF55394">
    <property type="entry name" value="Bactericidal permeability-increasing protein, BPI"/>
    <property type="match status" value="2"/>
</dbReference>
<evidence type="ECO:0000256" key="3">
    <source>
        <dbReference type="ARBA" id="ARBA00011317"/>
    </source>
</evidence>
<evidence type="ECO:0000256" key="11">
    <source>
        <dbReference type="ARBA" id="ARBA00023022"/>
    </source>
</evidence>
<dbReference type="GO" id="GO:0043032">
    <property type="term" value="P:positive regulation of macrophage activation"/>
    <property type="evidence" value="ECO:0007669"/>
    <property type="project" value="TreeGrafter"/>
</dbReference>
<evidence type="ECO:0000256" key="12">
    <source>
        <dbReference type="ARBA" id="ARBA00023055"/>
    </source>
</evidence>
<evidence type="ECO:0000256" key="7">
    <source>
        <dbReference type="ARBA" id="ARBA00022529"/>
    </source>
</evidence>
<dbReference type="GO" id="GO:0006869">
    <property type="term" value="P:lipid transport"/>
    <property type="evidence" value="ECO:0007669"/>
    <property type="project" value="UniProtKB-KW"/>
</dbReference>
<dbReference type="InterPro" id="IPR032942">
    <property type="entry name" value="BPI/LBP/Plunc"/>
</dbReference>
<comment type="function">
    <text evidence="15 16">Plays a role in the innate immune response. Binds to the lipid A moiety of bacterial lipopolysaccharides (LPS), a glycolipid present in the outer membrane of all Gram-negative bacteria. Acts as an affinity enhancer for CD14, facilitating its association with LPS. Promotes the release of cytokines in response to bacterial lipopolysaccharide.</text>
</comment>
<evidence type="ECO:0000256" key="13">
    <source>
        <dbReference type="ARBA" id="ARBA00023157"/>
    </source>
</evidence>
<dbReference type="GO" id="GO:0050830">
    <property type="term" value="P:defense response to Gram-positive bacterium"/>
    <property type="evidence" value="ECO:0007669"/>
    <property type="project" value="TreeGrafter"/>
</dbReference>
<keyword evidence="6 16" id="KW-0964">Secreted</keyword>
<keyword evidence="13 16" id="KW-1015">Disulfide bond</keyword>
<dbReference type="PANTHER" id="PTHR10504">
    <property type="entry name" value="BACTERICIDAL PERMEABILITY-INCREASING BPI PROTEIN-RELATED"/>
    <property type="match status" value="1"/>
</dbReference>
<keyword evidence="11 16" id="KW-0044">Antibiotic</keyword>
<dbReference type="FunFam" id="3.15.10.10:FF:000001">
    <property type="entry name" value="phospholipid transfer protein-like"/>
    <property type="match status" value="1"/>
</dbReference>
<feature type="domain" description="Lipid-binding serum glycoprotein N-terminal" evidence="17">
    <location>
        <begin position="92"/>
        <end position="315"/>
    </location>
</feature>
<dbReference type="GO" id="GO:0006953">
    <property type="term" value="P:acute-phase response"/>
    <property type="evidence" value="ECO:0007669"/>
    <property type="project" value="TreeGrafter"/>
</dbReference>
<dbReference type="Pfam" id="PF01273">
    <property type="entry name" value="LBP_BPI_CETP"/>
    <property type="match status" value="1"/>
</dbReference>
<dbReference type="SMART" id="SM00329">
    <property type="entry name" value="BPI2"/>
    <property type="match status" value="1"/>
</dbReference>
<dbReference type="GO" id="GO:0005615">
    <property type="term" value="C:extracellular space"/>
    <property type="evidence" value="ECO:0007669"/>
    <property type="project" value="UniProtKB-UniRule"/>
</dbReference>
<comment type="similarity">
    <text evidence="2">Belongs to the BPI/LBP/Plunc superfamily. BPI/LBP family.</text>
</comment>
<dbReference type="PANTHER" id="PTHR10504:SF66">
    <property type="entry name" value="LIPOPOLYSACCHARIDE-BINDING PROTEIN"/>
    <property type="match status" value="1"/>
</dbReference>
<keyword evidence="8 16" id="KW-0399">Innate immunity</keyword>
<evidence type="ECO:0000259" key="18">
    <source>
        <dbReference type="SMART" id="SM00329"/>
    </source>
</evidence>
<keyword evidence="10 16" id="KW-0391">Immunity</keyword>
<dbReference type="InterPro" id="IPR017943">
    <property type="entry name" value="Bactericidal_perm-incr_a/b_dom"/>
</dbReference>
<organism evidence="19 20">
    <name type="scientific">Muntiacus muntjak</name>
    <name type="common">Barking deer</name>
    <name type="synonym">Indian muntjac</name>
    <dbReference type="NCBI Taxonomy" id="9888"/>
    <lineage>
        <taxon>Eukaryota</taxon>
        <taxon>Metazoa</taxon>
        <taxon>Chordata</taxon>
        <taxon>Craniata</taxon>
        <taxon>Vertebrata</taxon>
        <taxon>Euteleostomi</taxon>
        <taxon>Mammalia</taxon>
        <taxon>Eutheria</taxon>
        <taxon>Laurasiatheria</taxon>
        <taxon>Artiodactyla</taxon>
        <taxon>Ruminantia</taxon>
        <taxon>Pecora</taxon>
        <taxon>Cervidae</taxon>
        <taxon>Muntiacinae</taxon>
        <taxon>Muntiacus</taxon>
    </lineage>
</organism>
<dbReference type="GO" id="GO:0031663">
    <property type="term" value="P:lipopolysaccharide-mediated signaling pathway"/>
    <property type="evidence" value="ECO:0007669"/>
    <property type="project" value="TreeGrafter"/>
</dbReference>
<keyword evidence="12" id="KW-0445">Lipid transport</keyword>
<dbReference type="GO" id="GO:0001530">
    <property type="term" value="F:lipopolysaccharide binding"/>
    <property type="evidence" value="ECO:0007669"/>
    <property type="project" value="UniProtKB-UniRule"/>
</dbReference>
<evidence type="ECO:0000313" key="20">
    <source>
        <dbReference type="Proteomes" id="UP000326458"/>
    </source>
</evidence>
<evidence type="ECO:0000256" key="5">
    <source>
        <dbReference type="ARBA" id="ARBA00022448"/>
    </source>
</evidence>
<evidence type="ECO:0000256" key="16">
    <source>
        <dbReference type="RuleBase" id="RU369039"/>
    </source>
</evidence>
<dbReference type="GO" id="GO:0045087">
    <property type="term" value="P:innate immune response"/>
    <property type="evidence" value="ECO:0007669"/>
    <property type="project" value="UniProtKB-UniRule"/>
</dbReference>
<dbReference type="InterPro" id="IPR001124">
    <property type="entry name" value="Lipid-bd_serum_glycop_C"/>
</dbReference>
<dbReference type="GO" id="GO:0002281">
    <property type="term" value="P:macrophage activation involved in immune response"/>
    <property type="evidence" value="ECO:0007669"/>
    <property type="project" value="TreeGrafter"/>
</dbReference>
<evidence type="ECO:0000256" key="6">
    <source>
        <dbReference type="ARBA" id="ARBA00022525"/>
    </source>
</evidence>
<comment type="subcellular location">
    <subcellularLocation>
        <location evidence="1 16">Secreted</location>
    </subcellularLocation>
</comment>
<dbReference type="Gene3D" id="3.15.10.10">
    <property type="entry name" value="Bactericidal permeability-increasing protein, domain 1"/>
    <property type="match status" value="1"/>
</dbReference>
<dbReference type="Pfam" id="PF02886">
    <property type="entry name" value="LBP_BPI_CETP_C"/>
    <property type="match status" value="1"/>
</dbReference>
<name>A0A5N3VPC2_MUNMU</name>
<sequence length="561" mass="62344">MTRDPNSVASRFQSLSLPFLMPGTHPAQEPPQSSGLGYLRELGPARGCDRSSPAPWESRMVTSAGTLSSLLLGTLLTFTSGALGANPGLVVRITDRGLEYVAQEELLALQSKLHKVTLPNFDGDVGIKHFGRVDYEFHSLNIQSCKLLSSALKLLPNQGLHFSISDSFIQVTGDWKVRKRILRLKGSFDVKVKGITTSVNLLLDSEPSGRPKVAVSSCSSHIHDVEVHMSGDLGWLLNLFHNQIESRFRRALESKICEIIQDSVTSELQPYLQTLPVTTKIDHLAGLDYSLMGAPQATAQMLDVMFKGEIFSLEDRFPVAFLAPVMNLPEEHSRMVYFAISDYAFNTASLVYHKAGFLNFTITDDMIPPDSTIRLNTKSFRAFVPRIARLYPNTNLELQGAVISAPCLNFSPGNLSTAAQMEIEAFVLLPNSVKEPVFRLGVATNVSAMLTFNTSKISGFLEPGKIQVELKESKVGLFNVKEELLSALEVIEAGSSHWWKIPEFPVVLLKKKKRSCASPHWIILNQHEFHLHSQNRYLQFQTTWTEKGKEHSPEANRNSVI</sequence>
<dbReference type="CDD" id="cd00025">
    <property type="entry name" value="BPI1"/>
    <property type="match status" value="1"/>
</dbReference>
<dbReference type="FunFam" id="3.15.20.10:FF:000001">
    <property type="entry name" value="Phospholipid transfer protein"/>
    <property type="match status" value="1"/>
</dbReference>
<keyword evidence="9 16" id="KW-0732">Signal</keyword>
<dbReference type="InterPro" id="IPR017954">
    <property type="entry name" value="Lipid-bd_serum_glycop_CS"/>
</dbReference>
<evidence type="ECO:0000256" key="14">
    <source>
        <dbReference type="ARBA" id="ARBA00023180"/>
    </source>
</evidence>
<dbReference type="InterPro" id="IPR017942">
    <property type="entry name" value="Lipid-bd_serum_glycop_N"/>
</dbReference>
<keyword evidence="20" id="KW-1185">Reference proteome</keyword>
<evidence type="ECO:0000256" key="2">
    <source>
        <dbReference type="ARBA" id="ARBA00007292"/>
    </source>
</evidence>
<keyword evidence="14 16" id="KW-0325">Glycoprotein</keyword>
<keyword evidence="7 16" id="KW-0929">Antimicrobial</keyword>
<evidence type="ECO:0000256" key="4">
    <source>
        <dbReference type="ARBA" id="ARBA00015119"/>
    </source>
</evidence>
<dbReference type="EMBL" id="VCEA01000002">
    <property type="protein sequence ID" value="KAB0350235.1"/>
    <property type="molecule type" value="Genomic_DNA"/>
</dbReference>
<evidence type="ECO:0000256" key="8">
    <source>
        <dbReference type="ARBA" id="ARBA00022588"/>
    </source>
</evidence>
<evidence type="ECO:0000256" key="9">
    <source>
        <dbReference type="ARBA" id="ARBA00022729"/>
    </source>
</evidence>
<evidence type="ECO:0000256" key="10">
    <source>
        <dbReference type="ARBA" id="ARBA00022859"/>
    </source>
</evidence>
<evidence type="ECO:0000259" key="17">
    <source>
        <dbReference type="SMART" id="SM00328"/>
    </source>
</evidence>
<protein>
    <recommendedName>
        <fullName evidence="4 16">Lipopolysaccharide-binding protein</fullName>
        <shortName evidence="16">LBP</shortName>
    </recommendedName>
</protein>
<comment type="subunit">
    <text evidence="3 16">When bound to LPS, interacts (via C-terminus) with soluble and membrane-bound CD14.</text>
</comment>
<gene>
    <name evidence="19" type="ORF">FD754_015092</name>
</gene>
<feature type="domain" description="Lipid-binding serum glycoprotein C-terminal" evidence="18">
    <location>
        <begin position="330"/>
        <end position="533"/>
    </location>
</feature>
<keyword evidence="5" id="KW-0813">Transport</keyword>
<reference evidence="19 20" key="1">
    <citation type="submission" date="2019-06" db="EMBL/GenBank/DDBJ databases">
        <title>Discovery of a novel chromosome fission-fusion reversal in muntjac.</title>
        <authorList>
            <person name="Mudd A.B."/>
            <person name="Bredeson J.V."/>
            <person name="Baum R."/>
            <person name="Hockemeyer D."/>
            <person name="Rokhsar D.S."/>
        </authorList>
    </citation>
    <scope>NUCLEOTIDE SEQUENCE [LARGE SCALE GENOMIC DNA]</scope>
    <source>
        <strain evidence="19">UTSW_UCB_Mm</strain>
        <tissue evidence="19">Fibroblast cell line</tissue>
    </source>
</reference>
<dbReference type="Proteomes" id="UP000326458">
    <property type="component" value="Unassembled WGS sequence"/>
</dbReference>
<dbReference type="GO" id="GO:0050829">
    <property type="term" value="P:defense response to Gram-negative bacterium"/>
    <property type="evidence" value="ECO:0007669"/>
    <property type="project" value="UniProtKB-UniRule"/>
</dbReference>
<dbReference type="SMART" id="SM00328">
    <property type="entry name" value="BPI1"/>
    <property type="match status" value="1"/>
</dbReference>
<dbReference type="PROSITE" id="PS00400">
    <property type="entry name" value="LBP_BPI_CETP"/>
    <property type="match status" value="1"/>
</dbReference>
<evidence type="ECO:0000313" key="19">
    <source>
        <dbReference type="EMBL" id="KAB0350235.1"/>
    </source>
</evidence>
<accession>A0A5N3VPC2</accession>
<evidence type="ECO:0000256" key="15">
    <source>
        <dbReference type="ARBA" id="ARBA00045486"/>
    </source>
</evidence>
<dbReference type="Gene3D" id="3.15.20.10">
    <property type="entry name" value="Bactericidal permeability-increasing protein, domain 2"/>
    <property type="match status" value="1"/>
</dbReference>